<dbReference type="PROSITE" id="PS51898">
    <property type="entry name" value="TYR_RECOMBINASE"/>
    <property type="match status" value="1"/>
</dbReference>
<dbReference type="OrthoDB" id="1098628at2"/>
<evidence type="ECO:0000313" key="5">
    <source>
        <dbReference type="EMBL" id="SDX75143.1"/>
    </source>
</evidence>
<evidence type="ECO:0000256" key="1">
    <source>
        <dbReference type="ARBA" id="ARBA00008857"/>
    </source>
</evidence>
<dbReference type="InterPro" id="IPR010998">
    <property type="entry name" value="Integrase_recombinase_N"/>
</dbReference>
<dbReference type="Pfam" id="PF13102">
    <property type="entry name" value="Phage_int_SAM_5"/>
    <property type="match status" value="1"/>
</dbReference>
<keyword evidence="3" id="KW-0233">DNA recombination</keyword>
<dbReference type="InterPro" id="IPR011010">
    <property type="entry name" value="DNA_brk_join_enz"/>
</dbReference>
<evidence type="ECO:0000259" key="4">
    <source>
        <dbReference type="PROSITE" id="PS51898"/>
    </source>
</evidence>
<reference evidence="5 6" key="1">
    <citation type="submission" date="2016-10" db="EMBL/GenBank/DDBJ databases">
        <authorList>
            <person name="de Groot N.N."/>
        </authorList>
    </citation>
    <scope>NUCLEOTIDE SEQUENCE [LARGE SCALE GENOMIC DNA]</scope>
    <source>
        <strain evidence="5 6">DSM 24956</strain>
    </source>
</reference>
<dbReference type="Gene3D" id="1.10.443.10">
    <property type="entry name" value="Intergrase catalytic core"/>
    <property type="match status" value="1"/>
</dbReference>
<dbReference type="CDD" id="cd01185">
    <property type="entry name" value="INTN1_C_like"/>
    <property type="match status" value="1"/>
</dbReference>
<dbReference type="STRING" id="762486.SAMN05444411_10913"/>
<keyword evidence="2" id="KW-0238">DNA-binding</keyword>
<name>A0A1H3E8S5_9FLAO</name>
<dbReference type="Pfam" id="PF17293">
    <property type="entry name" value="Arm-DNA-bind_5"/>
    <property type="match status" value="1"/>
</dbReference>
<organism evidence="5 6">
    <name type="scientific">Lutibacter oricola</name>
    <dbReference type="NCBI Taxonomy" id="762486"/>
    <lineage>
        <taxon>Bacteria</taxon>
        <taxon>Pseudomonadati</taxon>
        <taxon>Bacteroidota</taxon>
        <taxon>Flavobacteriia</taxon>
        <taxon>Flavobacteriales</taxon>
        <taxon>Flavobacteriaceae</taxon>
        <taxon>Lutibacter</taxon>
    </lineage>
</organism>
<dbReference type="EMBL" id="FNNJ01000009">
    <property type="protein sequence ID" value="SDX75143.1"/>
    <property type="molecule type" value="Genomic_DNA"/>
</dbReference>
<dbReference type="GO" id="GO:0003677">
    <property type="term" value="F:DNA binding"/>
    <property type="evidence" value="ECO:0007669"/>
    <property type="project" value="UniProtKB-KW"/>
</dbReference>
<dbReference type="SUPFAM" id="SSF56349">
    <property type="entry name" value="DNA breaking-rejoining enzymes"/>
    <property type="match status" value="1"/>
</dbReference>
<dbReference type="GO" id="GO:0015074">
    <property type="term" value="P:DNA integration"/>
    <property type="evidence" value="ECO:0007669"/>
    <property type="project" value="InterPro"/>
</dbReference>
<dbReference type="Pfam" id="PF00589">
    <property type="entry name" value="Phage_integrase"/>
    <property type="match status" value="1"/>
</dbReference>
<dbReference type="RefSeq" id="WP_090124716.1">
    <property type="nucleotide sequence ID" value="NZ_FNNJ01000009.1"/>
</dbReference>
<dbReference type="AlphaFoldDB" id="A0A1H3E8S5"/>
<evidence type="ECO:0000256" key="3">
    <source>
        <dbReference type="ARBA" id="ARBA00023172"/>
    </source>
</evidence>
<dbReference type="PANTHER" id="PTHR30349:SF64">
    <property type="entry name" value="PROPHAGE INTEGRASE INTD-RELATED"/>
    <property type="match status" value="1"/>
</dbReference>
<dbReference type="InterPro" id="IPR002104">
    <property type="entry name" value="Integrase_catalytic"/>
</dbReference>
<dbReference type="InterPro" id="IPR013762">
    <property type="entry name" value="Integrase-like_cat_sf"/>
</dbReference>
<dbReference type="InterPro" id="IPR025269">
    <property type="entry name" value="SAM-like_dom"/>
</dbReference>
<dbReference type="Proteomes" id="UP000199595">
    <property type="component" value="Unassembled WGS sequence"/>
</dbReference>
<dbReference type="InterPro" id="IPR050090">
    <property type="entry name" value="Tyrosine_recombinase_XerCD"/>
</dbReference>
<dbReference type="PANTHER" id="PTHR30349">
    <property type="entry name" value="PHAGE INTEGRASE-RELATED"/>
    <property type="match status" value="1"/>
</dbReference>
<dbReference type="GO" id="GO:0006310">
    <property type="term" value="P:DNA recombination"/>
    <property type="evidence" value="ECO:0007669"/>
    <property type="project" value="UniProtKB-KW"/>
</dbReference>
<evidence type="ECO:0000313" key="6">
    <source>
        <dbReference type="Proteomes" id="UP000199595"/>
    </source>
</evidence>
<proteinExistence type="inferred from homology"/>
<dbReference type="Gene3D" id="1.10.150.130">
    <property type="match status" value="1"/>
</dbReference>
<gene>
    <name evidence="5" type="ORF">SAMN05444411_10913</name>
</gene>
<dbReference type="InterPro" id="IPR035386">
    <property type="entry name" value="Arm-DNA-bind_5"/>
</dbReference>
<evidence type="ECO:0000256" key="2">
    <source>
        <dbReference type="ARBA" id="ARBA00023125"/>
    </source>
</evidence>
<protein>
    <submittedName>
        <fullName evidence="5">Site-specific recombinase XerD</fullName>
    </submittedName>
</protein>
<sequence>MKTSTTFSILIWINASRAKNNVAEIFARITVNQKRANISLKRKIDINSWDKSKSGAKGNSQNARLLNQYLDSVKSKLILIHQDLRNNDKLITAQLIKSIYLGEGEDNKSLNDLIKYHSNKIEGTFAEGTIRNYAVTEGYIKKFLEQKMKTSDFFLNQLDYRFICDFENFLHCFWPKNHPKALGHNTVMKHIQRLRKMITLSYHLEWIDKDPFRRWKPTFEKTNRQFLSDSELSNLETYDFISERLERVRDLFVFSCYTGIAYVDIMKLTKDNLLPGIDGSNWIITKRQKTNTLVKVPLLDKAQFIIGKYENHPITQITGTLLPVITNEKLNAYLKEVANFSGIKKNLTFHMARHTFATTVTLTNGVPIETVSKMLGHTKIATTQIYARVIERKVSDDMNALKTLLSNKSKQNLEENQSKSSS</sequence>
<accession>A0A1H3E8S5</accession>
<keyword evidence="6" id="KW-1185">Reference proteome</keyword>
<feature type="domain" description="Tyr recombinase" evidence="4">
    <location>
        <begin position="222"/>
        <end position="399"/>
    </location>
</feature>
<comment type="similarity">
    <text evidence="1">Belongs to the 'phage' integrase family.</text>
</comment>